<evidence type="ECO:0000256" key="1">
    <source>
        <dbReference type="SAM" id="MobiDB-lite"/>
    </source>
</evidence>
<accession>D8QTU4</accession>
<dbReference type="KEGG" id="smo:SELMODRAFT_403335"/>
<evidence type="ECO:0000313" key="2">
    <source>
        <dbReference type="EMBL" id="EFJ36707.1"/>
    </source>
</evidence>
<gene>
    <name evidence="2" type="ORF">SELMODRAFT_403335</name>
</gene>
<dbReference type="InParanoid" id="D8QTU4"/>
<dbReference type="EMBL" id="GL377566">
    <property type="protein sequence ID" value="EFJ36707.1"/>
    <property type="molecule type" value="Genomic_DNA"/>
</dbReference>
<organism evidence="3">
    <name type="scientific">Selaginella moellendorffii</name>
    <name type="common">Spikemoss</name>
    <dbReference type="NCBI Taxonomy" id="88036"/>
    <lineage>
        <taxon>Eukaryota</taxon>
        <taxon>Viridiplantae</taxon>
        <taxon>Streptophyta</taxon>
        <taxon>Embryophyta</taxon>
        <taxon>Tracheophyta</taxon>
        <taxon>Lycopodiopsida</taxon>
        <taxon>Selaginellales</taxon>
        <taxon>Selaginellaceae</taxon>
        <taxon>Selaginella</taxon>
    </lineage>
</organism>
<reference evidence="2 3" key="1">
    <citation type="journal article" date="2011" name="Science">
        <title>The Selaginella genome identifies genetic changes associated with the evolution of vascular plants.</title>
        <authorList>
            <person name="Banks J.A."/>
            <person name="Nishiyama T."/>
            <person name="Hasebe M."/>
            <person name="Bowman J.L."/>
            <person name="Gribskov M."/>
            <person name="dePamphilis C."/>
            <person name="Albert V.A."/>
            <person name="Aono N."/>
            <person name="Aoyama T."/>
            <person name="Ambrose B.A."/>
            <person name="Ashton N.W."/>
            <person name="Axtell M.J."/>
            <person name="Barker E."/>
            <person name="Barker M.S."/>
            <person name="Bennetzen J.L."/>
            <person name="Bonawitz N.D."/>
            <person name="Chapple C."/>
            <person name="Cheng C."/>
            <person name="Correa L.G."/>
            <person name="Dacre M."/>
            <person name="DeBarry J."/>
            <person name="Dreyer I."/>
            <person name="Elias M."/>
            <person name="Engstrom E.M."/>
            <person name="Estelle M."/>
            <person name="Feng L."/>
            <person name="Finet C."/>
            <person name="Floyd S.K."/>
            <person name="Frommer W.B."/>
            <person name="Fujita T."/>
            <person name="Gramzow L."/>
            <person name="Gutensohn M."/>
            <person name="Harholt J."/>
            <person name="Hattori M."/>
            <person name="Heyl A."/>
            <person name="Hirai T."/>
            <person name="Hiwatashi Y."/>
            <person name="Ishikawa M."/>
            <person name="Iwata M."/>
            <person name="Karol K.G."/>
            <person name="Koehler B."/>
            <person name="Kolukisaoglu U."/>
            <person name="Kubo M."/>
            <person name="Kurata T."/>
            <person name="Lalonde S."/>
            <person name="Li K."/>
            <person name="Li Y."/>
            <person name="Litt A."/>
            <person name="Lyons E."/>
            <person name="Manning G."/>
            <person name="Maruyama T."/>
            <person name="Michael T.P."/>
            <person name="Mikami K."/>
            <person name="Miyazaki S."/>
            <person name="Morinaga S."/>
            <person name="Murata T."/>
            <person name="Mueller-Roeber B."/>
            <person name="Nelson D.R."/>
            <person name="Obara M."/>
            <person name="Oguri Y."/>
            <person name="Olmstead R.G."/>
            <person name="Onodera N."/>
            <person name="Petersen B.L."/>
            <person name="Pils B."/>
            <person name="Prigge M."/>
            <person name="Rensing S.A."/>
            <person name="Riano-Pachon D.M."/>
            <person name="Roberts A.W."/>
            <person name="Sato Y."/>
            <person name="Scheller H.V."/>
            <person name="Schulz B."/>
            <person name="Schulz C."/>
            <person name="Shakirov E.V."/>
            <person name="Shibagaki N."/>
            <person name="Shinohara N."/>
            <person name="Shippen D.E."/>
            <person name="Soerensen I."/>
            <person name="Sotooka R."/>
            <person name="Sugimoto N."/>
            <person name="Sugita M."/>
            <person name="Sumikawa N."/>
            <person name="Tanurdzic M."/>
            <person name="Theissen G."/>
            <person name="Ulvskov P."/>
            <person name="Wakazuki S."/>
            <person name="Weng J.K."/>
            <person name="Willats W.W."/>
            <person name="Wipf D."/>
            <person name="Wolf P.G."/>
            <person name="Yang L."/>
            <person name="Zimmer A.D."/>
            <person name="Zhu Q."/>
            <person name="Mitros T."/>
            <person name="Hellsten U."/>
            <person name="Loque D."/>
            <person name="Otillar R."/>
            <person name="Salamov A."/>
            <person name="Schmutz J."/>
            <person name="Shapiro H."/>
            <person name="Lindquist E."/>
            <person name="Lucas S."/>
            <person name="Rokhsar D."/>
            <person name="Grigoriev I.V."/>
        </authorList>
    </citation>
    <scope>NUCLEOTIDE SEQUENCE [LARGE SCALE GENOMIC DNA]</scope>
</reference>
<sequence length="157" mass="17779">MEPAEITRGNHHEDVFRANFPLARDHRQSGRRRPISSPGQVLGPDAGSGCDARDQEILEQEGCPSFAQIPMAAFARHQELKGRVTRVPPTGTKFYRKIFQDSLLSRWADVGWDLLHEECQSQKPVKEPASSNVTKPIAPSRWKLERHPWGLSMEDDL</sequence>
<protein>
    <submittedName>
        <fullName evidence="2">Uncharacterized protein</fullName>
    </submittedName>
</protein>
<feature type="region of interest" description="Disordered" evidence="1">
    <location>
        <begin position="1"/>
        <end position="49"/>
    </location>
</feature>
<name>D8QTU4_SELML</name>
<dbReference type="Proteomes" id="UP000001514">
    <property type="component" value="Unassembled WGS sequence"/>
</dbReference>
<proteinExistence type="predicted"/>
<dbReference type="AlphaFoldDB" id="D8QTU4"/>
<keyword evidence="3" id="KW-1185">Reference proteome</keyword>
<dbReference type="Gramene" id="EFJ36707">
    <property type="protein sequence ID" value="EFJ36707"/>
    <property type="gene ID" value="SELMODRAFT_403335"/>
</dbReference>
<dbReference type="HOGENOM" id="CLU_1680917_0_0_1"/>
<evidence type="ECO:0000313" key="3">
    <source>
        <dbReference type="Proteomes" id="UP000001514"/>
    </source>
</evidence>